<organism evidence="1 2">
    <name type="scientific">Candidatus Nitronauta litoralis</name>
    <dbReference type="NCBI Taxonomy" id="2705533"/>
    <lineage>
        <taxon>Bacteria</taxon>
        <taxon>Pseudomonadati</taxon>
        <taxon>Nitrospinota/Tectimicrobiota group</taxon>
        <taxon>Nitrospinota</taxon>
        <taxon>Nitrospinia</taxon>
        <taxon>Nitrospinales</taxon>
        <taxon>Nitrospinaceae</taxon>
        <taxon>Candidatus Nitronauta</taxon>
    </lineage>
</organism>
<dbReference type="Gene3D" id="3.40.50.300">
    <property type="entry name" value="P-loop containing nucleotide triphosphate hydrolases"/>
    <property type="match status" value="1"/>
</dbReference>
<dbReference type="KEGG" id="nli:G3M70_05980"/>
<proteinExistence type="predicted"/>
<dbReference type="Gene3D" id="3.30.420.240">
    <property type="match status" value="1"/>
</dbReference>
<reference evidence="1 2" key="1">
    <citation type="submission" date="2020-02" db="EMBL/GenBank/DDBJ databases">
        <title>Genomic and physiological characterization of two novel Nitrospinaceae genera.</title>
        <authorList>
            <person name="Mueller A.J."/>
            <person name="Jung M.-Y."/>
            <person name="Strachan C.R."/>
            <person name="Herbold C.W."/>
            <person name="Kirkegaard R.H."/>
            <person name="Daims H."/>
        </authorList>
    </citation>
    <scope>NUCLEOTIDE SEQUENCE [LARGE SCALE GENOMIC DNA]</scope>
    <source>
        <strain evidence="1">EB</strain>
    </source>
</reference>
<dbReference type="InterPro" id="IPR006517">
    <property type="entry name" value="Phage_terminase_lsu-like_C"/>
</dbReference>
<evidence type="ECO:0000313" key="2">
    <source>
        <dbReference type="Proteomes" id="UP000594688"/>
    </source>
</evidence>
<dbReference type="InterPro" id="IPR027417">
    <property type="entry name" value="P-loop_NTPase"/>
</dbReference>
<accession>A0A7T0G021</accession>
<sequence length="532" mass="61013">MGSFRQSTDLARGFAGIRAAITRAVSPFPDNGKEGIRLRRKQAVNNLAWFARTYFPHYLTDPPSKMHEALFATYQQIILEAVETKRGKKVAEAAPRGHAKSTLTSLILPIWCIVGQHRRFIGIISDTGPQAQEFLEFIKAELEANERLHSDFPEACGRSRPWRLGQIVTRNGVGIKCWGKRKAIRGARHSNRRPDLIICDDLESDGNVDSPTQREKDRVWFFKALLKTGGVYTVYLVVGTILHYDSLLSGLMKRPGWNGRIWQAVNRFSPSPLWESWESLYINHGEEAADEFFNQNRTVMLKGTDVLWPEVEDYAYLMKMRVSEGPAFFDSEKQNEPLHPDDALFCEDWFQFVQEGDIETRLAAENYQGIFCAVDPSMGKTSRRHDPSAIIIGGHLKDGSVDVLEADIQKRHPDKLMEDLFAWHKKYGFHLVGIEEVAFQELFKDHVEKESRKKKLFLPIEGIRPKTDKRLRIARLQPHIKNGLFRFRRCQSLLLDQLRYYPKADHDDGPDALEMLLTLIASTHGGPRIRNF</sequence>
<dbReference type="EMBL" id="CP048685">
    <property type="protein sequence ID" value="QPJ61458.1"/>
    <property type="molecule type" value="Genomic_DNA"/>
</dbReference>
<dbReference type="AlphaFoldDB" id="A0A7T0G021"/>
<gene>
    <name evidence="1" type="primary">terL</name>
    <name evidence="1" type="ORF">G3M70_05980</name>
</gene>
<protein>
    <submittedName>
        <fullName evidence="1">Phage terminase large subunit</fullName>
    </submittedName>
</protein>
<dbReference type="NCBIfam" id="TIGR01630">
    <property type="entry name" value="psiM2_ORF9"/>
    <property type="match status" value="1"/>
</dbReference>
<name>A0A7T0G021_9BACT</name>
<dbReference type="Proteomes" id="UP000594688">
    <property type="component" value="Chromosome"/>
</dbReference>
<evidence type="ECO:0000313" key="1">
    <source>
        <dbReference type="EMBL" id="QPJ61458.1"/>
    </source>
</evidence>